<dbReference type="Pfam" id="PF12770">
    <property type="entry name" value="CHAT"/>
    <property type="match status" value="1"/>
</dbReference>
<proteinExistence type="predicted"/>
<reference evidence="3" key="1">
    <citation type="submission" date="2015-02" db="EMBL/GenBank/DDBJ databases">
        <authorList>
            <person name="Ju K.-S."/>
            <person name="Doroghazi J.R."/>
            <person name="Metcalf W."/>
        </authorList>
    </citation>
    <scope>NUCLEOTIDE SEQUENCE [LARGE SCALE GENOMIC DNA]</scope>
    <source>
        <strain evidence="3">NRRL B-16380</strain>
    </source>
</reference>
<accession>A0A0M2GN16</accession>
<name>A0A0M2GN16_9ACTN</name>
<evidence type="ECO:0000313" key="2">
    <source>
        <dbReference type="EMBL" id="KJK37272.1"/>
    </source>
</evidence>
<evidence type="ECO:0000313" key="3">
    <source>
        <dbReference type="Proteomes" id="UP000034786"/>
    </source>
</evidence>
<dbReference type="PATRIC" id="fig|284040.3.peg.2542"/>
<dbReference type="AlphaFoldDB" id="A0A0M2GN16"/>
<dbReference type="EMBL" id="JYJH01000017">
    <property type="protein sequence ID" value="KJK37272.1"/>
    <property type="molecule type" value="Genomic_DNA"/>
</dbReference>
<protein>
    <recommendedName>
        <fullName evidence="1">CHAT domain-containing protein</fullName>
    </recommendedName>
</protein>
<dbReference type="InterPro" id="IPR024983">
    <property type="entry name" value="CHAT_dom"/>
</dbReference>
<comment type="caution">
    <text evidence="2">The sequence shown here is derived from an EMBL/GenBank/DDBJ whole genome shotgun (WGS) entry which is preliminary data.</text>
</comment>
<organism evidence="2 3">
    <name type="scientific">Streptomyces variegatus</name>
    <dbReference type="NCBI Taxonomy" id="284040"/>
    <lineage>
        <taxon>Bacteria</taxon>
        <taxon>Bacillati</taxon>
        <taxon>Actinomycetota</taxon>
        <taxon>Actinomycetes</taxon>
        <taxon>Kitasatosporales</taxon>
        <taxon>Streptomycetaceae</taxon>
        <taxon>Streptomyces</taxon>
    </lineage>
</organism>
<dbReference type="STRING" id="284040.UK15_23125"/>
<sequence length="97" mass="10185">MVLSGCETGVNEYRAGDEPVGLTRALLLGGSRTVIAGQWRVADGSAAALCSVFHRRLAAGHGSADALHRAARAVAGSGPGRRHFYHWGAFIAVGDWR</sequence>
<evidence type="ECO:0000259" key="1">
    <source>
        <dbReference type="Pfam" id="PF12770"/>
    </source>
</evidence>
<gene>
    <name evidence="2" type="ORF">UK15_23125</name>
</gene>
<dbReference type="Proteomes" id="UP000034786">
    <property type="component" value="Unassembled WGS sequence"/>
</dbReference>
<keyword evidence="3" id="KW-1185">Reference proteome</keyword>
<feature type="domain" description="CHAT" evidence="1">
    <location>
        <begin position="2"/>
        <end position="95"/>
    </location>
</feature>